<gene>
    <name evidence="6" type="ORF">NVS47_02115</name>
</gene>
<dbReference type="InterPro" id="IPR005119">
    <property type="entry name" value="LysR_subst-bd"/>
</dbReference>
<dbReference type="Proteomes" id="UP001524944">
    <property type="component" value="Unassembled WGS sequence"/>
</dbReference>
<name>A0ABT1Y0C7_9FIRM</name>
<evidence type="ECO:0000256" key="3">
    <source>
        <dbReference type="ARBA" id="ARBA00023125"/>
    </source>
</evidence>
<feature type="domain" description="HTH lysR-type" evidence="5">
    <location>
        <begin position="1"/>
        <end position="58"/>
    </location>
</feature>
<evidence type="ECO:0000313" key="6">
    <source>
        <dbReference type="EMBL" id="MCR6544318.1"/>
    </source>
</evidence>
<dbReference type="Gene3D" id="3.40.190.290">
    <property type="match status" value="1"/>
</dbReference>
<organism evidence="6 7">
    <name type="scientific">Dehalobacterium formicoaceticum</name>
    <dbReference type="NCBI Taxonomy" id="51515"/>
    <lineage>
        <taxon>Bacteria</taxon>
        <taxon>Bacillati</taxon>
        <taxon>Bacillota</taxon>
        <taxon>Clostridia</taxon>
        <taxon>Eubacteriales</taxon>
        <taxon>Peptococcaceae</taxon>
        <taxon>Dehalobacterium</taxon>
    </lineage>
</organism>
<keyword evidence="4" id="KW-0804">Transcription</keyword>
<evidence type="ECO:0000313" key="7">
    <source>
        <dbReference type="Proteomes" id="UP001524944"/>
    </source>
</evidence>
<keyword evidence="7" id="KW-1185">Reference proteome</keyword>
<evidence type="ECO:0000256" key="4">
    <source>
        <dbReference type="ARBA" id="ARBA00023163"/>
    </source>
</evidence>
<dbReference type="Gene3D" id="1.10.10.10">
    <property type="entry name" value="Winged helix-like DNA-binding domain superfamily/Winged helix DNA-binding domain"/>
    <property type="match status" value="1"/>
</dbReference>
<keyword evidence="3" id="KW-0238">DNA-binding</keyword>
<comment type="caution">
    <text evidence="6">The sequence shown here is derived from an EMBL/GenBank/DDBJ whole genome shotgun (WGS) entry which is preliminary data.</text>
</comment>
<protein>
    <submittedName>
        <fullName evidence="6">LysR family transcriptional regulator</fullName>
    </submittedName>
</protein>
<dbReference type="InterPro" id="IPR036390">
    <property type="entry name" value="WH_DNA-bd_sf"/>
</dbReference>
<keyword evidence="2" id="KW-0805">Transcription regulation</keyword>
<dbReference type="EMBL" id="JANPWE010000001">
    <property type="protein sequence ID" value="MCR6544318.1"/>
    <property type="molecule type" value="Genomic_DNA"/>
</dbReference>
<reference evidence="6 7" key="1">
    <citation type="submission" date="2022-08" db="EMBL/GenBank/DDBJ databases">
        <title>Proteogenomics of the novel Dehalobacterium formicoaceticum strain EZ94 highlights a key role of methyltransferases during anaerobic dichloromethane degradation.</title>
        <authorList>
            <person name="Wasmund K."/>
        </authorList>
    </citation>
    <scope>NUCLEOTIDE SEQUENCE [LARGE SCALE GENOMIC DNA]</scope>
    <source>
        <strain evidence="6 7">EZ94</strain>
    </source>
</reference>
<evidence type="ECO:0000256" key="1">
    <source>
        <dbReference type="ARBA" id="ARBA00009437"/>
    </source>
</evidence>
<dbReference type="PROSITE" id="PS50931">
    <property type="entry name" value="HTH_LYSR"/>
    <property type="match status" value="1"/>
</dbReference>
<dbReference type="SUPFAM" id="SSF53850">
    <property type="entry name" value="Periplasmic binding protein-like II"/>
    <property type="match status" value="1"/>
</dbReference>
<dbReference type="InterPro" id="IPR000847">
    <property type="entry name" value="LysR_HTH_N"/>
</dbReference>
<dbReference type="CDD" id="cd05466">
    <property type="entry name" value="PBP2_LTTR_substrate"/>
    <property type="match status" value="1"/>
</dbReference>
<accession>A0ABT1Y0C7</accession>
<dbReference type="PANTHER" id="PTHR30126:SF39">
    <property type="entry name" value="HTH-TYPE TRANSCRIPTIONAL REGULATOR CYSL"/>
    <property type="match status" value="1"/>
</dbReference>
<proteinExistence type="inferred from homology"/>
<sequence>MRLEQLYYILEVERQGSISQAAKKLYISQPSLSTSISNLEKELNTKIFYRSKNGVKLTDKGQHVVDQINVIVNEIENLTSMCAEEPGVLRGNMSISTLPALGNYILLNVFTIFKQKHPQVNLSIKEDDNSNIMKELETGEIDVGLIGLFQYETAEFFDLLQQKDLYYQELFADELCIYASKNNPLSNKKSIYLSETYDYPLIIYKNNVLDKDFVQLNLNHNNILRFNDRESMKQMVSSGNALAIFPRITSVNDLYVASGNLVPLNIIDFKIPLYMGIVFNGKGYLSNIQYEFIKILEEQLESVEQG</sequence>
<dbReference type="SUPFAM" id="SSF46785">
    <property type="entry name" value="Winged helix' DNA-binding domain"/>
    <property type="match status" value="1"/>
</dbReference>
<evidence type="ECO:0000259" key="5">
    <source>
        <dbReference type="PROSITE" id="PS50931"/>
    </source>
</evidence>
<dbReference type="Pfam" id="PF00126">
    <property type="entry name" value="HTH_1"/>
    <property type="match status" value="1"/>
</dbReference>
<dbReference type="PANTHER" id="PTHR30126">
    <property type="entry name" value="HTH-TYPE TRANSCRIPTIONAL REGULATOR"/>
    <property type="match status" value="1"/>
</dbReference>
<comment type="similarity">
    <text evidence="1">Belongs to the LysR transcriptional regulatory family.</text>
</comment>
<dbReference type="PRINTS" id="PR00039">
    <property type="entry name" value="HTHLYSR"/>
</dbReference>
<evidence type="ECO:0000256" key="2">
    <source>
        <dbReference type="ARBA" id="ARBA00023015"/>
    </source>
</evidence>
<dbReference type="InterPro" id="IPR036388">
    <property type="entry name" value="WH-like_DNA-bd_sf"/>
</dbReference>
<dbReference type="Pfam" id="PF03466">
    <property type="entry name" value="LysR_substrate"/>
    <property type="match status" value="1"/>
</dbReference>
<dbReference type="RefSeq" id="WP_089609803.1">
    <property type="nucleotide sequence ID" value="NZ_CP022121.1"/>
</dbReference>